<proteinExistence type="predicted"/>
<feature type="transmembrane region" description="Helical" evidence="1">
    <location>
        <begin position="39"/>
        <end position="64"/>
    </location>
</feature>
<keyword evidence="3" id="KW-1185">Reference proteome</keyword>
<keyword evidence="1" id="KW-0472">Membrane</keyword>
<reference evidence="2" key="2">
    <citation type="submission" date="2023-05" db="EMBL/GenBank/DDBJ databases">
        <authorList>
            <person name="Fouks B."/>
        </authorList>
    </citation>
    <scope>NUCLEOTIDE SEQUENCE</scope>
    <source>
        <strain evidence="2">Stay&amp;Tobe</strain>
        <tissue evidence="2">Testes</tissue>
    </source>
</reference>
<keyword evidence="1" id="KW-1133">Transmembrane helix</keyword>
<evidence type="ECO:0000313" key="3">
    <source>
        <dbReference type="Proteomes" id="UP001233999"/>
    </source>
</evidence>
<dbReference type="EMBL" id="JASPKZ010010699">
    <property type="protein sequence ID" value="KAJ9573460.1"/>
    <property type="molecule type" value="Genomic_DNA"/>
</dbReference>
<feature type="transmembrane region" description="Helical" evidence="1">
    <location>
        <begin position="84"/>
        <end position="111"/>
    </location>
</feature>
<dbReference type="Proteomes" id="UP001233999">
    <property type="component" value="Unassembled WGS sequence"/>
</dbReference>
<sequence>AMPTMASFHLFDVGFVLFLIQRLELVFERRISLIFNRHYDYWIFVFPNVLKVILTHLIFVVLLQTEVSTLFHNLSCGSKFSLKFSLLCIVKLTFCLKFRYLTLLALFSYALHCHIAADHVRSFLTKYQLQQLLLDDRNLWKAGIKGKLLLIYDCGMQAFTAEICSLLLWKIIRKYEIYSSNSSTPDILSPYSVWSVSCSLSSSLLSIPSFSQYSCSFSSTLLHTFSHSFLPISLNLSRHNISTSLILK</sequence>
<gene>
    <name evidence="2" type="ORF">L9F63_009188</name>
</gene>
<evidence type="ECO:0000256" key="1">
    <source>
        <dbReference type="SAM" id="Phobius"/>
    </source>
</evidence>
<protein>
    <submittedName>
        <fullName evidence="2">Uncharacterized protein</fullName>
    </submittedName>
</protein>
<keyword evidence="1" id="KW-0812">Transmembrane</keyword>
<name>A0AAD8E0Q2_DIPPU</name>
<feature type="transmembrane region" description="Helical" evidence="1">
    <location>
        <begin position="6"/>
        <end position="27"/>
    </location>
</feature>
<feature type="non-terminal residue" evidence="2">
    <location>
        <position position="1"/>
    </location>
</feature>
<reference evidence="2" key="1">
    <citation type="journal article" date="2023" name="IScience">
        <title>Live-bearing cockroach genome reveals convergent evolutionary mechanisms linked to viviparity in insects and beyond.</title>
        <authorList>
            <person name="Fouks B."/>
            <person name="Harrison M.C."/>
            <person name="Mikhailova A.A."/>
            <person name="Marchal E."/>
            <person name="English S."/>
            <person name="Carruthers M."/>
            <person name="Jennings E.C."/>
            <person name="Chiamaka E.L."/>
            <person name="Frigard R.A."/>
            <person name="Pippel M."/>
            <person name="Attardo G.M."/>
            <person name="Benoit J.B."/>
            <person name="Bornberg-Bauer E."/>
            <person name="Tobe S.S."/>
        </authorList>
    </citation>
    <scope>NUCLEOTIDE SEQUENCE</scope>
    <source>
        <strain evidence="2">Stay&amp;Tobe</strain>
    </source>
</reference>
<accession>A0AAD8E0Q2</accession>
<feature type="non-terminal residue" evidence="2">
    <location>
        <position position="248"/>
    </location>
</feature>
<dbReference type="AlphaFoldDB" id="A0AAD8E0Q2"/>
<comment type="caution">
    <text evidence="2">The sequence shown here is derived from an EMBL/GenBank/DDBJ whole genome shotgun (WGS) entry which is preliminary data.</text>
</comment>
<evidence type="ECO:0000313" key="2">
    <source>
        <dbReference type="EMBL" id="KAJ9573460.1"/>
    </source>
</evidence>
<organism evidence="2 3">
    <name type="scientific">Diploptera punctata</name>
    <name type="common">Pacific beetle cockroach</name>
    <dbReference type="NCBI Taxonomy" id="6984"/>
    <lineage>
        <taxon>Eukaryota</taxon>
        <taxon>Metazoa</taxon>
        <taxon>Ecdysozoa</taxon>
        <taxon>Arthropoda</taxon>
        <taxon>Hexapoda</taxon>
        <taxon>Insecta</taxon>
        <taxon>Pterygota</taxon>
        <taxon>Neoptera</taxon>
        <taxon>Polyneoptera</taxon>
        <taxon>Dictyoptera</taxon>
        <taxon>Blattodea</taxon>
        <taxon>Blaberoidea</taxon>
        <taxon>Blaberidae</taxon>
        <taxon>Diplopterinae</taxon>
        <taxon>Diploptera</taxon>
    </lineage>
</organism>